<sequence>MSQTNPQRWRQRGFTAIELLVVIAIISILIAMLLPSVQQSREAARRTQCKQHLMQIGIALHQYHSVHRTLPPGCVNPTGPVVNEEQGYLVGWIVQILPHLDEEVAFRSFDFDRGAYDQPSQDLNLHRIPVLACPSRGTAGDTSYGGCHHDVEAPIDEDNNGVLHLNSRVRFRDVTDGLQYTLMAGEIGGSLTWMAGTRMSLRNAGEFGPLTMVPGAREQRDYYSNPVSGERPDEDVGSTPPVGGFTSAHPGGCHFLFVDGAVRFVMDRVDSTLFQHFANRQDGELLEASNEARSNVQRKLSCKGSTLESRSTSKVLPSGSVDPTEPLSTASIAVGIVIGAVILMAIPQPLLADSDPDLLHVQEVRWGFDGRVQTRTFVPVSCLIQNVSQSTETWSLALSRSAGIDRQLGAPIVVEVTLGPDEVRWVQLVPYVWDDFETWTLRWGPEDRHMQQFAGLQTGRKATVYLYPTDAVAFATGSLRTFPAELFPVCVTATDALDGVILDHTPFWQGARARAFREWLRRGGRVFLLHDRNGRFPRFPEELDLLNDERTSYRVGQGSVERIAMSVKEIDHDFAVETFYRDFESTRPQASLSPTWSPTPQNYLWQGRDGLILNELSALSQFSRNWIVIYGVALAYVAVLFPGCYLVARRSSSIAPYYITFVGASVLFSLAFVLLARVGGAEVNRIRVAAVAKELSPGVFDVTQWWTAATVSEGRYHFSHAGSGRAYSTGQDLEAVDGVLYAEPDARMEAYLPPAGYRAGVHRARVRLGDASLDVREWRFVEGAIEALDCSTMPLLETPPRLAWFFDGTSLTPLEIDGWNVTYRPGASRQQLSGFLASRPSWHRTRLWWIADVSAEDAHISATVRFNSLAPALVAGLCGLHSTIDENILRSLAGQTSLLILADLHEGLRAEGSQFPDQQGVVLYQFPLPLGS</sequence>
<dbReference type="EMBL" id="CAXAMM010043953">
    <property type="protein sequence ID" value="CAK9112465.1"/>
    <property type="molecule type" value="Genomic_DNA"/>
</dbReference>
<dbReference type="Pfam" id="PF07963">
    <property type="entry name" value="N_methyl"/>
    <property type="match status" value="1"/>
</dbReference>
<protein>
    <recommendedName>
        <fullName evidence="2">DUF1559 domain-containing protein</fullName>
    </recommendedName>
</protein>
<feature type="transmembrane region" description="Helical" evidence="1">
    <location>
        <begin position="654"/>
        <end position="676"/>
    </location>
</feature>
<keyword evidence="1" id="KW-0812">Transmembrane</keyword>
<dbReference type="PANTHER" id="PTHR30093">
    <property type="entry name" value="GENERAL SECRETION PATHWAY PROTEIN G"/>
    <property type="match status" value="1"/>
</dbReference>
<dbReference type="InterPro" id="IPR045584">
    <property type="entry name" value="Pilin-like"/>
</dbReference>
<keyword evidence="1" id="KW-1133">Transmembrane helix</keyword>
<accession>A0ABP0SJ92</accession>
<comment type="caution">
    <text evidence="3">The sequence shown here is derived from an EMBL/GenBank/DDBJ whole genome shotgun (WGS) entry which is preliminary data.</text>
</comment>
<evidence type="ECO:0000256" key="1">
    <source>
        <dbReference type="SAM" id="Phobius"/>
    </source>
</evidence>
<evidence type="ECO:0000313" key="4">
    <source>
        <dbReference type="Proteomes" id="UP001642464"/>
    </source>
</evidence>
<dbReference type="Gene3D" id="3.30.700.10">
    <property type="entry name" value="Glycoprotein, Type 4 Pilin"/>
    <property type="match status" value="1"/>
</dbReference>
<name>A0ABP0SJ92_9DINO</name>
<reference evidence="3 4" key="1">
    <citation type="submission" date="2024-02" db="EMBL/GenBank/DDBJ databases">
        <authorList>
            <person name="Chen Y."/>
            <person name="Shah S."/>
            <person name="Dougan E. K."/>
            <person name="Thang M."/>
            <person name="Chan C."/>
        </authorList>
    </citation>
    <scope>NUCLEOTIDE SEQUENCE [LARGE SCALE GENOMIC DNA]</scope>
</reference>
<dbReference type="InterPro" id="IPR011453">
    <property type="entry name" value="DUF1559"/>
</dbReference>
<dbReference type="NCBIfam" id="TIGR04294">
    <property type="entry name" value="pre_pil_HX9DG"/>
    <property type="match status" value="1"/>
</dbReference>
<proteinExistence type="predicted"/>
<gene>
    <name evidence="3" type="ORF">SCF082_LOCUS52141</name>
</gene>
<feature type="transmembrane region" description="Helical" evidence="1">
    <location>
        <begin position="627"/>
        <end position="648"/>
    </location>
</feature>
<feature type="transmembrane region" description="Helical" evidence="1">
    <location>
        <begin position="12"/>
        <end position="34"/>
    </location>
</feature>
<dbReference type="InterPro" id="IPR012902">
    <property type="entry name" value="N_methyl_site"/>
</dbReference>
<dbReference type="NCBIfam" id="TIGR02532">
    <property type="entry name" value="IV_pilin_GFxxxE"/>
    <property type="match status" value="1"/>
</dbReference>
<feature type="domain" description="DUF1559" evidence="2">
    <location>
        <begin position="38"/>
        <end position="271"/>
    </location>
</feature>
<dbReference type="SUPFAM" id="SSF54523">
    <property type="entry name" value="Pili subunits"/>
    <property type="match status" value="1"/>
</dbReference>
<dbReference type="Proteomes" id="UP001642464">
    <property type="component" value="Unassembled WGS sequence"/>
</dbReference>
<keyword evidence="4" id="KW-1185">Reference proteome</keyword>
<evidence type="ECO:0000259" key="2">
    <source>
        <dbReference type="Pfam" id="PF07596"/>
    </source>
</evidence>
<dbReference type="InterPro" id="IPR027558">
    <property type="entry name" value="Pre_pil_HX9DG_C"/>
</dbReference>
<evidence type="ECO:0000313" key="3">
    <source>
        <dbReference type="EMBL" id="CAK9112465.1"/>
    </source>
</evidence>
<keyword evidence="1" id="KW-0472">Membrane</keyword>
<dbReference type="Pfam" id="PF07596">
    <property type="entry name" value="SBP_bac_10"/>
    <property type="match status" value="1"/>
</dbReference>
<dbReference type="PANTHER" id="PTHR30093:SF2">
    <property type="entry name" value="TYPE II SECRETION SYSTEM PROTEIN H"/>
    <property type="match status" value="1"/>
</dbReference>
<organism evidence="3 4">
    <name type="scientific">Durusdinium trenchii</name>
    <dbReference type="NCBI Taxonomy" id="1381693"/>
    <lineage>
        <taxon>Eukaryota</taxon>
        <taxon>Sar</taxon>
        <taxon>Alveolata</taxon>
        <taxon>Dinophyceae</taxon>
        <taxon>Suessiales</taxon>
        <taxon>Symbiodiniaceae</taxon>
        <taxon>Durusdinium</taxon>
    </lineage>
</organism>